<dbReference type="AlphaFoldDB" id="A0A4Z1FMB6"/>
<feature type="region of interest" description="Disordered" evidence="1">
    <location>
        <begin position="158"/>
        <end position="177"/>
    </location>
</feature>
<comment type="caution">
    <text evidence="2">The sequence shown here is derived from an EMBL/GenBank/DDBJ whole genome shotgun (WGS) entry which is preliminary data.</text>
</comment>
<evidence type="ECO:0000256" key="1">
    <source>
        <dbReference type="SAM" id="MobiDB-lite"/>
    </source>
</evidence>
<feature type="compositionally biased region" description="Pro residues" evidence="1">
    <location>
        <begin position="158"/>
        <end position="170"/>
    </location>
</feature>
<sequence length="197" mass="21356">MLLASTLSATAQHVEFGRRKVNTAIIISVHHNVYLAYLFTFFLAASQSLVLAHGFQGGDFGTKKQTPTTNGQLTTTAVVLSINSIVTTFKTSFTSRNTDIIAQDYGSTISFQEAKNFNFRDPMWWKSPGLHQAIATVKKAQNRRNFINLGPLPTFIPPVTTPPPPSPPPSSAISTSGLTTTVPDLTTAFAVTTIRTN</sequence>
<accession>A0A4Z1FMB6</accession>
<keyword evidence="3" id="KW-1185">Reference proteome</keyword>
<reference evidence="2 3" key="1">
    <citation type="submission" date="2017-12" db="EMBL/GenBank/DDBJ databases">
        <title>Comparative genomics of Botrytis spp.</title>
        <authorList>
            <person name="Valero-Jimenez C.A."/>
            <person name="Tapia P."/>
            <person name="Veloso J."/>
            <person name="Silva-Moreno E."/>
            <person name="Staats M."/>
            <person name="Valdes J.H."/>
            <person name="Van Kan J.A.L."/>
        </authorList>
    </citation>
    <scope>NUCLEOTIDE SEQUENCE [LARGE SCALE GENOMIC DNA]</scope>
    <source>
        <strain evidence="2 3">Bp0003</strain>
    </source>
</reference>
<protein>
    <submittedName>
        <fullName evidence="2">Uncharacterized protein</fullName>
    </submittedName>
</protein>
<dbReference type="EMBL" id="PQXI01000116">
    <property type="protein sequence ID" value="TGO23962.1"/>
    <property type="molecule type" value="Genomic_DNA"/>
</dbReference>
<name>A0A4Z1FMB6_9HELO</name>
<dbReference type="Proteomes" id="UP000297910">
    <property type="component" value="Unassembled WGS sequence"/>
</dbReference>
<evidence type="ECO:0000313" key="3">
    <source>
        <dbReference type="Proteomes" id="UP000297910"/>
    </source>
</evidence>
<organism evidence="2 3">
    <name type="scientific">Botrytis paeoniae</name>
    <dbReference type="NCBI Taxonomy" id="278948"/>
    <lineage>
        <taxon>Eukaryota</taxon>
        <taxon>Fungi</taxon>
        <taxon>Dikarya</taxon>
        <taxon>Ascomycota</taxon>
        <taxon>Pezizomycotina</taxon>
        <taxon>Leotiomycetes</taxon>
        <taxon>Helotiales</taxon>
        <taxon>Sclerotiniaceae</taxon>
        <taxon>Botrytis</taxon>
    </lineage>
</organism>
<evidence type="ECO:0000313" key="2">
    <source>
        <dbReference type="EMBL" id="TGO23962.1"/>
    </source>
</evidence>
<proteinExistence type="predicted"/>
<gene>
    <name evidence="2" type="ORF">BPAE_0116g00230</name>
</gene>